<feature type="transmembrane region" description="Helical" evidence="1">
    <location>
        <begin position="88"/>
        <end position="104"/>
    </location>
</feature>
<keyword evidence="1" id="KW-0812">Transmembrane</keyword>
<name>A0A6P1CZT5_9NOCA</name>
<keyword evidence="1" id="KW-0472">Membrane</keyword>
<dbReference type="Pfam" id="PF20064">
    <property type="entry name" value="DUF6463"/>
    <property type="match status" value="1"/>
</dbReference>
<proteinExistence type="predicted"/>
<dbReference type="Proteomes" id="UP000468928">
    <property type="component" value="Unassembled WGS sequence"/>
</dbReference>
<sequence>MNSKIRPVVGSMLTFIGTAHTAMGAVMWAAKDQNAELLFWYNAFGIAAMALGIAVIEVERARGYVTGPILAAMVFLAGFGIAIEPLSGFLTVLVPVAVGFRGWVRRRNAPVAVA</sequence>
<dbReference type="InterPro" id="IPR045590">
    <property type="entry name" value="DUF6463"/>
</dbReference>
<dbReference type="RefSeq" id="WP_163828390.1">
    <property type="nucleotide sequence ID" value="NZ_JAAGUZ010000007.1"/>
</dbReference>
<evidence type="ECO:0000256" key="1">
    <source>
        <dbReference type="SAM" id="Phobius"/>
    </source>
</evidence>
<dbReference type="AlphaFoldDB" id="A0A6P1CZT5"/>
<feature type="transmembrane region" description="Helical" evidence="1">
    <location>
        <begin position="12"/>
        <end position="31"/>
    </location>
</feature>
<reference evidence="2 3" key="1">
    <citation type="submission" date="2020-01" db="EMBL/GenBank/DDBJ databases">
        <title>Genetics and antimicrobial susceptibilities of Nocardia species isolated from the soil; a comparison with species isolated from humans.</title>
        <authorList>
            <person name="Carrasco G."/>
            <person name="Monzon S."/>
            <person name="Sansegundo M."/>
            <person name="Garcia E."/>
            <person name="Garrido N."/>
            <person name="Medina M.J."/>
            <person name="Villalon P."/>
            <person name="Ramirez-Arocha A.C."/>
            <person name="Jimenez P."/>
            <person name="Cuesta I."/>
            <person name="Valdezate S."/>
        </authorList>
    </citation>
    <scope>NUCLEOTIDE SEQUENCE [LARGE SCALE GENOMIC DNA]</scope>
    <source>
        <strain evidence="2 3">CNM20110639</strain>
    </source>
</reference>
<feature type="transmembrane region" description="Helical" evidence="1">
    <location>
        <begin position="37"/>
        <end position="56"/>
    </location>
</feature>
<feature type="transmembrane region" description="Helical" evidence="1">
    <location>
        <begin position="63"/>
        <end position="82"/>
    </location>
</feature>
<evidence type="ECO:0000313" key="3">
    <source>
        <dbReference type="Proteomes" id="UP000468928"/>
    </source>
</evidence>
<comment type="caution">
    <text evidence="2">The sequence shown here is derived from an EMBL/GenBank/DDBJ whole genome shotgun (WGS) entry which is preliminary data.</text>
</comment>
<evidence type="ECO:0000313" key="2">
    <source>
        <dbReference type="EMBL" id="NEW43547.1"/>
    </source>
</evidence>
<keyword evidence="1" id="KW-1133">Transmembrane helix</keyword>
<protein>
    <submittedName>
        <fullName evidence="2">Uncharacterized protein</fullName>
    </submittedName>
</protein>
<dbReference type="EMBL" id="JAAGUZ010000007">
    <property type="protein sequence ID" value="NEW43547.1"/>
    <property type="molecule type" value="Genomic_DNA"/>
</dbReference>
<gene>
    <name evidence="2" type="ORF">GV789_03625</name>
</gene>
<accession>A0A6P1CZT5</accession>
<organism evidence="2 3">
    <name type="scientific">Nocardia cyriacigeorgica</name>
    <dbReference type="NCBI Taxonomy" id="135487"/>
    <lineage>
        <taxon>Bacteria</taxon>
        <taxon>Bacillati</taxon>
        <taxon>Actinomycetota</taxon>
        <taxon>Actinomycetes</taxon>
        <taxon>Mycobacteriales</taxon>
        <taxon>Nocardiaceae</taxon>
        <taxon>Nocardia</taxon>
    </lineage>
</organism>